<evidence type="ECO:0000256" key="3">
    <source>
        <dbReference type="ARBA" id="ARBA00048447"/>
    </source>
</evidence>
<feature type="domain" description="Nucleoside phosphorylase" evidence="4">
    <location>
        <begin position="82"/>
        <end position="271"/>
    </location>
</feature>
<dbReference type="Pfam" id="PF01048">
    <property type="entry name" value="PNP_UDP_1"/>
    <property type="match status" value="1"/>
</dbReference>
<reference evidence="5" key="2">
    <citation type="submission" date="2020-09" db="EMBL/GenBank/DDBJ databases">
        <authorList>
            <person name="Sun Q."/>
            <person name="Ohkuma M."/>
        </authorList>
    </citation>
    <scope>NUCLEOTIDE SEQUENCE</scope>
    <source>
        <strain evidence="5">JCM 19831</strain>
    </source>
</reference>
<dbReference type="Gene3D" id="3.40.50.1580">
    <property type="entry name" value="Nucleoside phosphorylase domain"/>
    <property type="match status" value="1"/>
</dbReference>
<dbReference type="PANTHER" id="PTHR43691:SF11">
    <property type="entry name" value="FI09636P-RELATED"/>
    <property type="match status" value="1"/>
</dbReference>
<dbReference type="EC" id="2.4.2.3" evidence="1"/>
<name>A0A917UCF4_9ACTN</name>
<protein>
    <recommendedName>
        <fullName evidence="2">Uridine phosphorylase</fullName>
        <ecNumber evidence="1">2.4.2.3</ecNumber>
    </recommendedName>
</protein>
<dbReference type="EMBL" id="BMPI01000086">
    <property type="protein sequence ID" value="GGM81435.1"/>
    <property type="molecule type" value="Genomic_DNA"/>
</dbReference>
<accession>A0A917UCF4</accession>
<dbReference type="PANTHER" id="PTHR43691">
    <property type="entry name" value="URIDINE PHOSPHORYLASE"/>
    <property type="match status" value="1"/>
</dbReference>
<dbReference type="InterPro" id="IPR000845">
    <property type="entry name" value="Nucleoside_phosphorylase_d"/>
</dbReference>
<gene>
    <name evidence="5" type="ORF">GCM10007977_098520</name>
</gene>
<proteinExistence type="predicted"/>
<dbReference type="Proteomes" id="UP000642070">
    <property type="component" value="Unassembled WGS sequence"/>
</dbReference>
<evidence type="ECO:0000313" key="5">
    <source>
        <dbReference type="EMBL" id="GGM81435.1"/>
    </source>
</evidence>
<evidence type="ECO:0000256" key="1">
    <source>
        <dbReference type="ARBA" id="ARBA00011888"/>
    </source>
</evidence>
<comment type="catalytic activity">
    <reaction evidence="3">
        <text>uridine + phosphate = alpha-D-ribose 1-phosphate + uracil</text>
        <dbReference type="Rhea" id="RHEA:24388"/>
        <dbReference type="ChEBI" id="CHEBI:16704"/>
        <dbReference type="ChEBI" id="CHEBI:17568"/>
        <dbReference type="ChEBI" id="CHEBI:43474"/>
        <dbReference type="ChEBI" id="CHEBI:57720"/>
        <dbReference type="EC" id="2.4.2.3"/>
    </reaction>
</comment>
<dbReference type="SUPFAM" id="SSF53167">
    <property type="entry name" value="Purine and uridine phosphorylases"/>
    <property type="match status" value="1"/>
</dbReference>
<dbReference type="GO" id="GO:0009116">
    <property type="term" value="P:nucleoside metabolic process"/>
    <property type="evidence" value="ECO:0007669"/>
    <property type="project" value="InterPro"/>
</dbReference>
<evidence type="ECO:0000259" key="4">
    <source>
        <dbReference type="Pfam" id="PF01048"/>
    </source>
</evidence>
<comment type="caution">
    <text evidence="5">The sequence shown here is derived from an EMBL/GenBank/DDBJ whole genome shotgun (WGS) entry which is preliminary data.</text>
</comment>
<keyword evidence="6" id="KW-1185">Reference proteome</keyword>
<dbReference type="GO" id="GO:0005829">
    <property type="term" value="C:cytosol"/>
    <property type="evidence" value="ECO:0007669"/>
    <property type="project" value="TreeGrafter"/>
</dbReference>
<dbReference type="InterPro" id="IPR035994">
    <property type="entry name" value="Nucleoside_phosphorylase_sf"/>
</dbReference>
<sequence>MSGYLDPSGIAEPDLEAVRRIRRAVLDSHPYRDVLPARGLRVGGRPALTGVDPADVGRYVVLSVRDPLGEEVASAGIGHAQRLASAFGPAEPVAATGLFQTSTASLEGERVSVVATGSGAPELELAMVELMEHTEAEVFIYFGTAAGLHPFVHPGDVVVSTGVVREEATTRAYVDPAYPAAPSYDVVAAFVGAAQDNGVAVHAGVTRSTDSDILGNGRPSVGGYLQPHHRETIDYWIRAGVLCNDREASAVVTLGSLFGRRTGAVLGVTDNFPAGRSLKPGAGMADATATLVGGLRRLQRLDQARVRGGRRYWAPPP</sequence>
<dbReference type="AlphaFoldDB" id="A0A917UCF4"/>
<reference evidence="5" key="1">
    <citation type="journal article" date="2014" name="Int. J. Syst. Evol. Microbiol.">
        <title>Complete genome sequence of Corynebacterium casei LMG S-19264T (=DSM 44701T), isolated from a smear-ripened cheese.</title>
        <authorList>
            <consortium name="US DOE Joint Genome Institute (JGI-PGF)"/>
            <person name="Walter F."/>
            <person name="Albersmeier A."/>
            <person name="Kalinowski J."/>
            <person name="Ruckert C."/>
        </authorList>
    </citation>
    <scope>NUCLEOTIDE SEQUENCE</scope>
    <source>
        <strain evidence="5">JCM 19831</strain>
    </source>
</reference>
<organism evidence="5 6">
    <name type="scientific">Dactylosporangium sucinum</name>
    <dbReference type="NCBI Taxonomy" id="1424081"/>
    <lineage>
        <taxon>Bacteria</taxon>
        <taxon>Bacillati</taxon>
        <taxon>Actinomycetota</taxon>
        <taxon>Actinomycetes</taxon>
        <taxon>Micromonosporales</taxon>
        <taxon>Micromonosporaceae</taxon>
        <taxon>Dactylosporangium</taxon>
    </lineage>
</organism>
<dbReference type="GO" id="GO:0004850">
    <property type="term" value="F:uridine phosphorylase activity"/>
    <property type="evidence" value="ECO:0007669"/>
    <property type="project" value="UniProtKB-EC"/>
</dbReference>
<evidence type="ECO:0000313" key="6">
    <source>
        <dbReference type="Proteomes" id="UP000642070"/>
    </source>
</evidence>
<evidence type="ECO:0000256" key="2">
    <source>
        <dbReference type="ARBA" id="ARBA00021980"/>
    </source>
</evidence>
<dbReference type="RefSeq" id="WP_190257010.1">
    <property type="nucleotide sequence ID" value="NZ_BMPI01000086.1"/>
</dbReference>